<evidence type="ECO:0000256" key="18">
    <source>
        <dbReference type="ARBA" id="ARBA00023242"/>
    </source>
</evidence>
<evidence type="ECO:0000256" key="6">
    <source>
        <dbReference type="ARBA" id="ARBA00022485"/>
    </source>
</evidence>
<keyword evidence="9" id="KW-0479">Metal-binding</keyword>
<gene>
    <name evidence="21" type="primary">EXO5</name>
</gene>
<evidence type="ECO:0000256" key="20">
    <source>
        <dbReference type="SAM" id="MobiDB-lite"/>
    </source>
</evidence>
<evidence type="ECO:0000256" key="16">
    <source>
        <dbReference type="ARBA" id="ARBA00023125"/>
    </source>
</evidence>
<dbReference type="InterPro" id="IPR011604">
    <property type="entry name" value="PDDEXK-like_dom_sf"/>
</dbReference>
<evidence type="ECO:0000256" key="9">
    <source>
        <dbReference type="ARBA" id="ARBA00022723"/>
    </source>
</evidence>
<evidence type="ECO:0000256" key="7">
    <source>
        <dbReference type="ARBA" id="ARBA00022490"/>
    </source>
</evidence>
<dbReference type="GeneTree" id="ENSGT00390000015205"/>
<keyword evidence="22" id="KW-1185">Reference proteome</keyword>
<evidence type="ECO:0000256" key="15">
    <source>
        <dbReference type="ARBA" id="ARBA00023014"/>
    </source>
</evidence>
<protein>
    <recommendedName>
        <fullName evidence="19">Exonuclease V</fullName>
    </recommendedName>
</protein>
<accession>A0A8C5LRP5</accession>
<keyword evidence="11" id="KW-0378">Hydrolase</keyword>
<name>A0A8C5LRP5_9ANUR</name>
<evidence type="ECO:0000256" key="1">
    <source>
        <dbReference type="ARBA" id="ARBA00001946"/>
    </source>
</evidence>
<comment type="cofactor">
    <cofactor evidence="2">
        <name>[4Fe-4S] cluster</name>
        <dbReference type="ChEBI" id="CHEBI:49883"/>
    </cofactor>
</comment>
<dbReference type="InterPro" id="IPR019190">
    <property type="entry name" value="EXOV"/>
</dbReference>
<sequence length="403" mass="45667">MASCGTSASSSDQREEKPGTDLSAGDGFSDISDSELVTVQDEAMRDACAVRPVEGTDLQLKRNCGGLGTSENEFQRLSGENSKHKQQQQSAETSQRKRKQQEPPQTPMEKYKMKYLWVTNLCSQTWCEQQMVYEFELPEFIEPEKSEAMNTGSSIHLARELEVHDLVSVATKSREDSWAVKFINVLSMIPVLQSGGRIREFPVFGELDGVLLVGVIDELSYSPKGELELRELKTRRSPTMPTSAQKRSNQFQVSLYKLLFDSMVSGSLQPDTFIHHLHLNPEQALGPDVKEHASKMGLIASNFKDMLELTCLNLTYSDLPMIDGLKIEYCYQENNSLLGCEVVCFKSELVLEQLTFHMAFWKGLRETQGVDIEEAWKCRKCTFSNICEWRTRDLDFAKGKRPK</sequence>
<evidence type="ECO:0000313" key="22">
    <source>
        <dbReference type="Proteomes" id="UP000694569"/>
    </source>
</evidence>
<evidence type="ECO:0000256" key="5">
    <source>
        <dbReference type="ARBA" id="ARBA00009797"/>
    </source>
</evidence>
<comment type="subcellular location">
    <subcellularLocation>
        <location evidence="4">Cytoplasm</location>
        <location evidence="4">Cytosol</location>
    </subcellularLocation>
    <subcellularLocation>
        <location evidence="3">Nucleus</location>
    </subcellularLocation>
</comment>
<feature type="region of interest" description="Disordered" evidence="20">
    <location>
        <begin position="1"/>
        <end position="36"/>
    </location>
</feature>
<evidence type="ECO:0000256" key="2">
    <source>
        <dbReference type="ARBA" id="ARBA00001966"/>
    </source>
</evidence>
<keyword evidence="13" id="KW-0460">Magnesium</keyword>
<dbReference type="GO" id="GO:0005634">
    <property type="term" value="C:nucleus"/>
    <property type="evidence" value="ECO:0007669"/>
    <property type="project" value="UniProtKB-SubCell"/>
</dbReference>
<evidence type="ECO:0000256" key="8">
    <source>
        <dbReference type="ARBA" id="ARBA00022722"/>
    </source>
</evidence>
<dbReference type="AlphaFoldDB" id="A0A8C5LRP5"/>
<dbReference type="Ensembl" id="ENSLLET00000004319.1">
    <property type="protein sequence ID" value="ENSLLEP00000004125.1"/>
    <property type="gene ID" value="ENSLLEG00000002666.1"/>
</dbReference>
<dbReference type="PANTHER" id="PTHR14464">
    <property type="entry name" value="EXONUCLEASE V"/>
    <property type="match status" value="1"/>
</dbReference>
<dbReference type="GO" id="GO:0003677">
    <property type="term" value="F:DNA binding"/>
    <property type="evidence" value="ECO:0007669"/>
    <property type="project" value="UniProtKB-KW"/>
</dbReference>
<dbReference type="GO" id="GO:0036297">
    <property type="term" value="P:interstrand cross-link repair"/>
    <property type="evidence" value="ECO:0007669"/>
    <property type="project" value="TreeGrafter"/>
</dbReference>
<dbReference type="GO" id="GO:0045145">
    <property type="term" value="F:single-stranded DNA 5'-3' DNA exonuclease activity"/>
    <property type="evidence" value="ECO:0007669"/>
    <property type="project" value="InterPro"/>
</dbReference>
<evidence type="ECO:0000256" key="4">
    <source>
        <dbReference type="ARBA" id="ARBA00004514"/>
    </source>
</evidence>
<keyword evidence="8" id="KW-0540">Nuclease</keyword>
<evidence type="ECO:0000256" key="14">
    <source>
        <dbReference type="ARBA" id="ARBA00023004"/>
    </source>
</evidence>
<dbReference type="Gene3D" id="3.90.320.10">
    <property type="match status" value="1"/>
</dbReference>
<keyword evidence="10" id="KW-0227">DNA damage</keyword>
<keyword evidence="15" id="KW-0411">Iron-sulfur</keyword>
<reference evidence="21" key="2">
    <citation type="submission" date="2025-09" db="UniProtKB">
        <authorList>
            <consortium name="Ensembl"/>
        </authorList>
    </citation>
    <scope>IDENTIFICATION</scope>
</reference>
<evidence type="ECO:0000256" key="3">
    <source>
        <dbReference type="ARBA" id="ARBA00004123"/>
    </source>
</evidence>
<keyword evidence="14" id="KW-0408">Iron</keyword>
<dbReference type="GO" id="GO:0051539">
    <property type="term" value="F:4 iron, 4 sulfur cluster binding"/>
    <property type="evidence" value="ECO:0007669"/>
    <property type="project" value="UniProtKB-KW"/>
</dbReference>
<proteinExistence type="inferred from homology"/>
<keyword evidence="7" id="KW-0963">Cytoplasm</keyword>
<keyword evidence="17" id="KW-0234">DNA repair</keyword>
<dbReference type="FunFam" id="3.90.320.10:FF:000004">
    <property type="entry name" value="Probable exonuclease V"/>
    <property type="match status" value="1"/>
</dbReference>
<feature type="compositionally biased region" description="Polar residues" evidence="20">
    <location>
        <begin position="1"/>
        <end position="11"/>
    </location>
</feature>
<evidence type="ECO:0000256" key="11">
    <source>
        <dbReference type="ARBA" id="ARBA00022801"/>
    </source>
</evidence>
<evidence type="ECO:0000256" key="19">
    <source>
        <dbReference type="ARBA" id="ARBA00070137"/>
    </source>
</evidence>
<reference evidence="21" key="1">
    <citation type="submission" date="2025-08" db="UniProtKB">
        <authorList>
            <consortium name="Ensembl"/>
        </authorList>
    </citation>
    <scope>IDENTIFICATION</scope>
</reference>
<keyword evidence="16" id="KW-0238">DNA-binding</keyword>
<dbReference type="Pfam" id="PF09810">
    <property type="entry name" value="Exo5"/>
    <property type="match status" value="3"/>
</dbReference>
<dbReference type="GO" id="GO:0005829">
    <property type="term" value="C:cytosol"/>
    <property type="evidence" value="ECO:0007669"/>
    <property type="project" value="UniProtKB-SubCell"/>
</dbReference>
<dbReference type="PANTHER" id="PTHR14464:SF4">
    <property type="entry name" value="EXONUCLEASE V"/>
    <property type="match status" value="1"/>
</dbReference>
<comment type="cofactor">
    <cofactor evidence="1">
        <name>Mg(2+)</name>
        <dbReference type="ChEBI" id="CHEBI:18420"/>
    </cofactor>
</comment>
<keyword evidence="6" id="KW-0004">4Fe-4S</keyword>
<evidence type="ECO:0000256" key="12">
    <source>
        <dbReference type="ARBA" id="ARBA00022839"/>
    </source>
</evidence>
<evidence type="ECO:0000313" key="21">
    <source>
        <dbReference type="Ensembl" id="ENSLLEP00000004125.1"/>
    </source>
</evidence>
<dbReference type="Proteomes" id="UP000694569">
    <property type="component" value="Unplaced"/>
</dbReference>
<keyword evidence="12" id="KW-0269">Exonuclease</keyword>
<comment type="similarity">
    <text evidence="5">Belongs to the EXO5 family.</text>
</comment>
<evidence type="ECO:0000256" key="13">
    <source>
        <dbReference type="ARBA" id="ARBA00022842"/>
    </source>
</evidence>
<organism evidence="21 22">
    <name type="scientific">Leptobrachium leishanense</name>
    <name type="common">Leishan spiny toad</name>
    <dbReference type="NCBI Taxonomy" id="445787"/>
    <lineage>
        <taxon>Eukaryota</taxon>
        <taxon>Metazoa</taxon>
        <taxon>Chordata</taxon>
        <taxon>Craniata</taxon>
        <taxon>Vertebrata</taxon>
        <taxon>Euteleostomi</taxon>
        <taxon>Amphibia</taxon>
        <taxon>Batrachia</taxon>
        <taxon>Anura</taxon>
        <taxon>Pelobatoidea</taxon>
        <taxon>Megophryidae</taxon>
        <taxon>Leptobrachium</taxon>
    </lineage>
</organism>
<feature type="region of interest" description="Disordered" evidence="20">
    <location>
        <begin position="76"/>
        <end position="106"/>
    </location>
</feature>
<evidence type="ECO:0000256" key="17">
    <source>
        <dbReference type="ARBA" id="ARBA00023204"/>
    </source>
</evidence>
<evidence type="ECO:0000256" key="10">
    <source>
        <dbReference type="ARBA" id="ARBA00022763"/>
    </source>
</evidence>
<dbReference type="GO" id="GO:0046872">
    <property type="term" value="F:metal ion binding"/>
    <property type="evidence" value="ECO:0007669"/>
    <property type="project" value="UniProtKB-KW"/>
</dbReference>
<keyword evidence="18" id="KW-0539">Nucleus</keyword>
<dbReference type="OrthoDB" id="354769at2759"/>